<evidence type="ECO:0000259" key="15">
    <source>
        <dbReference type="PROSITE" id="PS51843"/>
    </source>
</evidence>
<dbReference type="Proteomes" id="UP001283361">
    <property type="component" value="Unassembled WGS sequence"/>
</dbReference>
<dbReference type="SMART" id="SM00399">
    <property type="entry name" value="ZnF_C4"/>
    <property type="match status" value="1"/>
</dbReference>
<dbReference type="SUPFAM" id="SSF57716">
    <property type="entry name" value="Glucocorticoid receptor-like (DNA-binding domain)"/>
    <property type="match status" value="1"/>
</dbReference>
<keyword evidence="11 12" id="KW-0539">Nucleus</keyword>
<dbReference type="FunFam" id="3.30.50.10:FF:000139">
    <property type="entry name" value="Estrogen receptor beta a variant b"/>
    <property type="match status" value="1"/>
</dbReference>
<feature type="domain" description="Nuclear receptor" evidence="14">
    <location>
        <begin position="126"/>
        <end position="201"/>
    </location>
</feature>
<dbReference type="SMART" id="SM00430">
    <property type="entry name" value="HOLI"/>
    <property type="match status" value="1"/>
</dbReference>
<dbReference type="PROSITE" id="PS51843">
    <property type="entry name" value="NR_LBD"/>
    <property type="match status" value="1"/>
</dbReference>
<dbReference type="InterPro" id="IPR035500">
    <property type="entry name" value="NHR-like_dom_sf"/>
</dbReference>
<dbReference type="InterPro" id="IPR000536">
    <property type="entry name" value="Nucl_hrmn_rcpt_lig-bd"/>
</dbReference>
<evidence type="ECO:0000256" key="11">
    <source>
        <dbReference type="ARBA" id="ARBA00023242"/>
    </source>
</evidence>
<organism evidence="16 17">
    <name type="scientific">Elysia crispata</name>
    <name type="common">lettuce slug</name>
    <dbReference type="NCBI Taxonomy" id="231223"/>
    <lineage>
        <taxon>Eukaryota</taxon>
        <taxon>Metazoa</taxon>
        <taxon>Spiralia</taxon>
        <taxon>Lophotrochozoa</taxon>
        <taxon>Mollusca</taxon>
        <taxon>Gastropoda</taxon>
        <taxon>Heterobranchia</taxon>
        <taxon>Euthyneura</taxon>
        <taxon>Panpulmonata</taxon>
        <taxon>Sacoglossa</taxon>
        <taxon>Placobranchoidea</taxon>
        <taxon>Plakobranchidae</taxon>
        <taxon>Elysia</taxon>
    </lineage>
</organism>
<dbReference type="Gene3D" id="1.10.565.10">
    <property type="entry name" value="Retinoid X Receptor"/>
    <property type="match status" value="1"/>
</dbReference>
<dbReference type="Pfam" id="PF00104">
    <property type="entry name" value="Hormone_recep"/>
    <property type="match status" value="1"/>
</dbReference>
<keyword evidence="17" id="KW-1185">Reference proteome</keyword>
<evidence type="ECO:0000256" key="7">
    <source>
        <dbReference type="ARBA" id="ARBA00023121"/>
    </source>
</evidence>
<feature type="compositionally biased region" description="Polar residues" evidence="13">
    <location>
        <begin position="222"/>
        <end position="233"/>
    </location>
</feature>
<evidence type="ECO:0000256" key="3">
    <source>
        <dbReference type="ARBA" id="ARBA00022723"/>
    </source>
</evidence>
<dbReference type="PANTHER" id="PTHR48092">
    <property type="entry name" value="KNIRPS-RELATED PROTEIN-RELATED"/>
    <property type="match status" value="1"/>
</dbReference>
<feature type="compositionally biased region" description="Basic and acidic residues" evidence="13">
    <location>
        <begin position="11"/>
        <end position="23"/>
    </location>
</feature>
<reference evidence="16" key="1">
    <citation type="journal article" date="2023" name="G3 (Bethesda)">
        <title>A reference genome for the long-term kleptoplast-retaining sea slug Elysia crispata morphotype clarki.</title>
        <authorList>
            <person name="Eastman K.E."/>
            <person name="Pendleton A.L."/>
            <person name="Shaikh M.A."/>
            <person name="Suttiyut T."/>
            <person name="Ogas R."/>
            <person name="Tomko P."/>
            <person name="Gavelis G."/>
            <person name="Widhalm J.R."/>
            <person name="Wisecaver J.H."/>
        </authorList>
    </citation>
    <scope>NUCLEOTIDE SEQUENCE</scope>
    <source>
        <strain evidence="16">ECLA1</strain>
    </source>
</reference>
<feature type="compositionally biased region" description="Low complexity" evidence="13">
    <location>
        <begin position="520"/>
        <end position="540"/>
    </location>
</feature>
<keyword evidence="10 12" id="KW-0675">Receptor</keyword>
<feature type="domain" description="NR LBD" evidence="15">
    <location>
        <begin position="240"/>
        <end position="470"/>
    </location>
</feature>
<keyword evidence="4 12" id="KW-0863">Zinc-finger</keyword>
<keyword evidence="9 12" id="KW-0804">Transcription</keyword>
<evidence type="ECO:0000259" key="14">
    <source>
        <dbReference type="PROSITE" id="PS51030"/>
    </source>
</evidence>
<dbReference type="PROSITE" id="PS51030">
    <property type="entry name" value="NUCLEAR_REC_DBD_2"/>
    <property type="match status" value="1"/>
</dbReference>
<dbReference type="EMBL" id="JAWDGP010002890">
    <property type="protein sequence ID" value="KAK3778962.1"/>
    <property type="molecule type" value="Genomic_DNA"/>
</dbReference>
<dbReference type="PROSITE" id="PS00031">
    <property type="entry name" value="NUCLEAR_REC_DBD_1"/>
    <property type="match status" value="1"/>
</dbReference>
<keyword evidence="6 12" id="KW-0805">Transcription regulation</keyword>
<accession>A0AAE1A289</accession>
<evidence type="ECO:0000256" key="2">
    <source>
        <dbReference type="ARBA" id="ARBA00022665"/>
    </source>
</evidence>
<keyword evidence="7" id="KW-0446">Lipid-binding</keyword>
<dbReference type="InterPro" id="IPR050200">
    <property type="entry name" value="Nuclear_hormone_rcpt_NR3"/>
</dbReference>
<dbReference type="Pfam" id="PF00105">
    <property type="entry name" value="zf-C4"/>
    <property type="match status" value="1"/>
</dbReference>
<keyword evidence="3 12" id="KW-0479">Metal-binding</keyword>
<feature type="compositionally biased region" description="Gly residues" evidence="13">
    <location>
        <begin position="36"/>
        <end position="48"/>
    </location>
</feature>
<evidence type="ECO:0000256" key="9">
    <source>
        <dbReference type="ARBA" id="ARBA00023163"/>
    </source>
</evidence>
<feature type="compositionally biased region" description="Gly residues" evidence="13">
    <location>
        <begin position="89"/>
        <end position="103"/>
    </location>
</feature>
<feature type="region of interest" description="Disordered" evidence="13">
    <location>
        <begin position="1"/>
        <end position="106"/>
    </location>
</feature>
<sequence>MTFTISFPIREPSDCKSPKEEGRMVSPSSCMPVLPMGGGGSGGGGEGGSSSSAAHLQAATSTTPEAGAGPGPPLPPPPPPHFLLDPHAGLGGSGGSGTGGTGAMGANQPIMKQEVAGTVPGSSMQARLCQVCSDNASGFHYGVWSCEGCKAFFKRSIQGPVDYICPATNTCTIDKHRRKSCQACRLRKCYEVGMNKGSQRKERKNSNAVGVLKGKRCRADSSDATVNSTNNGGASSSKAARRSRSASILEALQRADLPVIESHHNHNEPATRVHLLNTLVQLADKELIYLINWAKTVPGYSDLIMGDQVHLIENCWLELLWLNCAFRSMEHEGRTLVFAPDFHLDRQQWEMTGMGDVLEQVSAVSEQMVHYGLNKEELLLLQATVLVNAEVRRLGSFEKIQEMRQTILDVFMEVAGRQQGYGGWRHAPSILLLLTHIRQASERGITFFQRLKMEGSVNFCDLITEMLDAHNPSGERRRQLQQQQHHLHHLHHHHLQHQQQHTHAGPAPQHQHHQPPPPQQHHQQQQNLHTPQHQPQVHLHQPPPHARHQMAPE</sequence>
<dbReference type="Gene3D" id="3.30.50.10">
    <property type="entry name" value="Erythroid Transcription Factor GATA-1, subunit A"/>
    <property type="match status" value="1"/>
</dbReference>
<name>A0AAE1A289_9GAST</name>
<gene>
    <name evidence="16" type="ORF">RRG08_034223</name>
</gene>
<dbReference type="GO" id="GO:0005496">
    <property type="term" value="F:steroid binding"/>
    <property type="evidence" value="ECO:0007669"/>
    <property type="project" value="UniProtKB-KW"/>
</dbReference>
<evidence type="ECO:0000256" key="1">
    <source>
        <dbReference type="ARBA" id="ARBA00005413"/>
    </source>
</evidence>
<evidence type="ECO:0000256" key="13">
    <source>
        <dbReference type="SAM" id="MobiDB-lite"/>
    </source>
</evidence>
<keyword evidence="5 12" id="KW-0862">Zinc</keyword>
<feature type="compositionally biased region" description="Low complexity" evidence="13">
    <location>
        <begin position="497"/>
        <end position="509"/>
    </location>
</feature>
<feature type="compositionally biased region" description="Basic residues" evidence="13">
    <location>
        <begin position="485"/>
        <end position="496"/>
    </location>
</feature>
<dbReference type="SUPFAM" id="SSF48508">
    <property type="entry name" value="Nuclear receptor ligand-binding domain"/>
    <property type="match status" value="1"/>
</dbReference>
<dbReference type="PRINTS" id="PR00398">
    <property type="entry name" value="STRDHORMONER"/>
</dbReference>
<evidence type="ECO:0000256" key="4">
    <source>
        <dbReference type="ARBA" id="ARBA00022771"/>
    </source>
</evidence>
<evidence type="ECO:0000256" key="12">
    <source>
        <dbReference type="RuleBase" id="RU004334"/>
    </source>
</evidence>
<dbReference type="InterPro" id="IPR013088">
    <property type="entry name" value="Znf_NHR/GATA"/>
</dbReference>
<dbReference type="GO" id="GO:0043565">
    <property type="term" value="F:sequence-specific DNA binding"/>
    <property type="evidence" value="ECO:0007669"/>
    <property type="project" value="InterPro"/>
</dbReference>
<dbReference type="GO" id="GO:0008270">
    <property type="term" value="F:zinc ion binding"/>
    <property type="evidence" value="ECO:0007669"/>
    <property type="project" value="UniProtKB-KW"/>
</dbReference>
<evidence type="ECO:0000256" key="8">
    <source>
        <dbReference type="ARBA" id="ARBA00023125"/>
    </source>
</evidence>
<evidence type="ECO:0008006" key="18">
    <source>
        <dbReference type="Google" id="ProtNLM"/>
    </source>
</evidence>
<evidence type="ECO:0000256" key="5">
    <source>
        <dbReference type="ARBA" id="ARBA00022833"/>
    </source>
</evidence>
<feature type="compositionally biased region" description="Pro residues" evidence="13">
    <location>
        <begin position="70"/>
        <end position="81"/>
    </location>
</feature>
<evidence type="ECO:0000256" key="10">
    <source>
        <dbReference type="ARBA" id="ARBA00023170"/>
    </source>
</evidence>
<evidence type="ECO:0000313" key="17">
    <source>
        <dbReference type="Proteomes" id="UP001283361"/>
    </source>
</evidence>
<dbReference type="InterPro" id="IPR001628">
    <property type="entry name" value="Znf_hrmn_rcpt"/>
</dbReference>
<dbReference type="GO" id="GO:0005634">
    <property type="term" value="C:nucleus"/>
    <property type="evidence" value="ECO:0007669"/>
    <property type="project" value="UniProtKB-SubCell"/>
</dbReference>
<dbReference type="InterPro" id="IPR001723">
    <property type="entry name" value="Nuclear_hrmn_rcpt"/>
</dbReference>
<evidence type="ECO:0000256" key="6">
    <source>
        <dbReference type="ARBA" id="ARBA00023015"/>
    </source>
</evidence>
<keyword evidence="2" id="KW-0754">Steroid-binding</keyword>
<feature type="region of interest" description="Disordered" evidence="13">
    <location>
        <begin position="472"/>
        <end position="553"/>
    </location>
</feature>
<dbReference type="CDD" id="cd07171">
    <property type="entry name" value="NR_DBD_ER"/>
    <property type="match status" value="1"/>
</dbReference>
<proteinExistence type="inferred from homology"/>
<dbReference type="GO" id="GO:0003700">
    <property type="term" value="F:DNA-binding transcription factor activity"/>
    <property type="evidence" value="ECO:0007669"/>
    <property type="project" value="InterPro"/>
</dbReference>
<comment type="similarity">
    <text evidence="1">Belongs to the nuclear hormone receptor family. NR3 subfamily.</text>
</comment>
<dbReference type="PRINTS" id="PR00047">
    <property type="entry name" value="STROIDFINGER"/>
</dbReference>
<comment type="caution">
    <text evidence="16">The sequence shown here is derived from an EMBL/GenBank/DDBJ whole genome shotgun (WGS) entry which is preliminary data.</text>
</comment>
<evidence type="ECO:0000313" key="16">
    <source>
        <dbReference type="EMBL" id="KAK3778962.1"/>
    </source>
</evidence>
<dbReference type="CDD" id="cd07068">
    <property type="entry name" value="NR_LBD_ER_like"/>
    <property type="match status" value="1"/>
</dbReference>
<protein>
    <recommendedName>
        <fullName evidence="18">Estrogen receptor</fullName>
    </recommendedName>
</protein>
<comment type="subcellular location">
    <subcellularLocation>
        <location evidence="12">Nucleus</location>
    </subcellularLocation>
</comment>
<keyword evidence="8 12" id="KW-0238">DNA-binding</keyword>
<dbReference type="AlphaFoldDB" id="A0AAE1A289"/>
<feature type="region of interest" description="Disordered" evidence="13">
    <location>
        <begin position="220"/>
        <end position="242"/>
    </location>
</feature>
<feature type="compositionally biased region" description="Low complexity" evidence="13">
    <location>
        <begin position="58"/>
        <end position="67"/>
    </location>
</feature>